<organism evidence="2 3">
    <name type="scientific">Bacteroides cellulosilyticus CL02T12C19</name>
    <dbReference type="NCBI Taxonomy" id="997874"/>
    <lineage>
        <taxon>Bacteria</taxon>
        <taxon>Pseudomonadati</taxon>
        <taxon>Bacteroidota</taxon>
        <taxon>Bacteroidia</taxon>
        <taxon>Bacteroidales</taxon>
        <taxon>Bacteroidaceae</taxon>
        <taxon>Bacteroides</taxon>
    </lineage>
</organism>
<dbReference type="HOGENOM" id="CLU_197318_0_0_10"/>
<name>I9QD85_9BACE</name>
<evidence type="ECO:0000313" key="2">
    <source>
        <dbReference type="EMBL" id="EIY27023.1"/>
    </source>
</evidence>
<dbReference type="EMBL" id="AGXG01000087">
    <property type="protein sequence ID" value="EIY27023.1"/>
    <property type="molecule type" value="Genomic_DNA"/>
</dbReference>
<proteinExistence type="predicted"/>
<feature type="compositionally biased region" description="Basic and acidic residues" evidence="1">
    <location>
        <begin position="71"/>
        <end position="81"/>
    </location>
</feature>
<sequence length="81" mass="9121">MIVLLLPCDLSWTYFPAKVIGCSNLANAGVPLRVSRKNLPLRLSSVFFRISLVRLFPPPFGGRKINPKGRKQAEKREKKKG</sequence>
<gene>
    <name evidence="2" type="ORF">HMPREF1062_03911</name>
</gene>
<comment type="caution">
    <text evidence="2">The sequence shown here is derived from an EMBL/GenBank/DDBJ whole genome shotgun (WGS) entry which is preliminary data.</text>
</comment>
<accession>I9QD85</accession>
<evidence type="ECO:0000313" key="3">
    <source>
        <dbReference type="Proteomes" id="UP000003741"/>
    </source>
</evidence>
<reference evidence="2 3" key="1">
    <citation type="submission" date="2012-02" db="EMBL/GenBank/DDBJ databases">
        <title>The Genome Sequence of Bacteroides cellulosilyticus CL02T12C19.</title>
        <authorList>
            <consortium name="The Broad Institute Genome Sequencing Platform"/>
            <person name="Earl A."/>
            <person name="Ward D."/>
            <person name="Feldgarden M."/>
            <person name="Gevers D."/>
            <person name="Zitomersky N.L."/>
            <person name="Coyne M.J."/>
            <person name="Comstock L.E."/>
            <person name="Young S.K."/>
            <person name="Zeng Q."/>
            <person name="Gargeya S."/>
            <person name="Fitzgerald M."/>
            <person name="Haas B."/>
            <person name="Abouelleil A."/>
            <person name="Alvarado L."/>
            <person name="Arachchi H.M."/>
            <person name="Berlin A."/>
            <person name="Chapman S.B."/>
            <person name="Gearin G."/>
            <person name="Goldberg J."/>
            <person name="Griggs A."/>
            <person name="Gujja S."/>
            <person name="Hansen M."/>
            <person name="Heiman D."/>
            <person name="Howarth C."/>
            <person name="Larimer J."/>
            <person name="Lui A."/>
            <person name="MacDonald P.J.P."/>
            <person name="McCowen C."/>
            <person name="Montmayeur A."/>
            <person name="Murphy C."/>
            <person name="Neiman D."/>
            <person name="Pearson M."/>
            <person name="Priest M."/>
            <person name="Roberts A."/>
            <person name="Saif S."/>
            <person name="Shea T."/>
            <person name="Sisk P."/>
            <person name="Stolte C."/>
            <person name="Sykes S."/>
            <person name="Wortman J."/>
            <person name="Nusbaum C."/>
            <person name="Birren B."/>
        </authorList>
    </citation>
    <scope>NUCLEOTIDE SEQUENCE [LARGE SCALE GENOMIC DNA]</scope>
    <source>
        <strain evidence="2 3">CL02T12C19</strain>
    </source>
</reference>
<feature type="region of interest" description="Disordered" evidence="1">
    <location>
        <begin position="59"/>
        <end position="81"/>
    </location>
</feature>
<protein>
    <submittedName>
        <fullName evidence="2">Uncharacterized protein</fullName>
    </submittedName>
</protein>
<dbReference type="Proteomes" id="UP000003741">
    <property type="component" value="Unassembled WGS sequence"/>
</dbReference>
<evidence type="ECO:0000256" key="1">
    <source>
        <dbReference type="SAM" id="MobiDB-lite"/>
    </source>
</evidence>
<keyword evidence="3" id="KW-1185">Reference proteome</keyword>
<dbReference type="AlphaFoldDB" id="I9QD85"/>
<dbReference type="PATRIC" id="fig|997874.3.peg.4002"/>